<gene>
    <name evidence="1" type="ORF">ACFOUW_03745</name>
</gene>
<name>A0ABV7Y537_9ACTN</name>
<dbReference type="RefSeq" id="WP_205120231.1">
    <property type="nucleotide sequence ID" value="NZ_JAFBCM010000001.1"/>
</dbReference>
<proteinExistence type="predicted"/>
<dbReference type="PROSITE" id="PS51257">
    <property type="entry name" value="PROKAR_LIPOPROTEIN"/>
    <property type="match status" value="1"/>
</dbReference>
<accession>A0ABV7Y537</accession>
<dbReference type="Proteomes" id="UP001595699">
    <property type="component" value="Unassembled WGS sequence"/>
</dbReference>
<evidence type="ECO:0000313" key="2">
    <source>
        <dbReference type="Proteomes" id="UP001595699"/>
    </source>
</evidence>
<organism evidence="1 2">
    <name type="scientific">Tenggerimyces flavus</name>
    <dbReference type="NCBI Taxonomy" id="1708749"/>
    <lineage>
        <taxon>Bacteria</taxon>
        <taxon>Bacillati</taxon>
        <taxon>Actinomycetota</taxon>
        <taxon>Actinomycetes</taxon>
        <taxon>Propionibacteriales</taxon>
        <taxon>Nocardioidaceae</taxon>
        <taxon>Tenggerimyces</taxon>
    </lineage>
</organism>
<evidence type="ECO:0008006" key="3">
    <source>
        <dbReference type="Google" id="ProtNLM"/>
    </source>
</evidence>
<keyword evidence="2" id="KW-1185">Reference proteome</keyword>
<reference evidence="2" key="1">
    <citation type="journal article" date="2019" name="Int. J. Syst. Evol. Microbiol.">
        <title>The Global Catalogue of Microorganisms (GCM) 10K type strain sequencing project: providing services to taxonomists for standard genome sequencing and annotation.</title>
        <authorList>
            <consortium name="The Broad Institute Genomics Platform"/>
            <consortium name="The Broad Institute Genome Sequencing Center for Infectious Disease"/>
            <person name="Wu L."/>
            <person name="Ma J."/>
        </authorList>
    </citation>
    <scope>NUCLEOTIDE SEQUENCE [LARGE SCALE GENOMIC DNA]</scope>
    <source>
        <strain evidence="2">CGMCC 4.7241</strain>
    </source>
</reference>
<protein>
    <recommendedName>
        <fullName evidence="3">Lipoprotein</fullName>
    </recommendedName>
</protein>
<comment type="caution">
    <text evidence="1">The sequence shown here is derived from an EMBL/GenBank/DDBJ whole genome shotgun (WGS) entry which is preliminary data.</text>
</comment>
<dbReference type="EMBL" id="JBHRZH010000004">
    <property type="protein sequence ID" value="MFC3759937.1"/>
    <property type="molecule type" value="Genomic_DNA"/>
</dbReference>
<evidence type="ECO:0000313" key="1">
    <source>
        <dbReference type="EMBL" id="MFC3759937.1"/>
    </source>
</evidence>
<sequence length="248" mass="26318">MKRILVAIAVALAVVLSGCGAGGPRKLPTDPNTLILRLVELQGLAKPGEPAAIVPTFSLYGDGRAIVMDAGSYSGALPNVRQLRLPQERVLQLVKKAEDAGAMDNRNPDTDLGPDTPIFLLTLDTGKDTGTSRYGPDDDREFKELQEALHAYAKSGSAKLYVHSKLAVLAAADDAPSPGRVWTFGTLHGEARGTAFCTVYSAPTMGKVEQVARAAKPGAVWLDADIPYGVAFRPLLPDEADCKALPER</sequence>